<feature type="transmembrane region" description="Helical" evidence="7">
    <location>
        <begin position="226"/>
        <end position="249"/>
    </location>
</feature>
<dbReference type="InterPro" id="IPR003392">
    <property type="entry name" value="PTHD_SSD"/>
</dbReference>
<dbReference type="GO" id="GO:0006897">
    <property type="term" value="P:endocytosis"/>
    <property type="evidence" value="ECO:0007669"/>
    <property type="project" value="TreeGrafter"/>
</dbReference>
<gene>
    <name evidence="9" type="ORF">EVEC_LOCUS2446</name>
</gene>
<keyword evidence="3 7" id="KW-0812">Transmembrane</keyword>
<keyword evidence="5 7" id="KW-0472">Membrane</keyword>
<sequence length="754" mass="84941">MFYAKDGSTMLDKKKMDEVFRIDSILRPKVEVNDSYSIRICHPLCELNTPLLIFWKYYQDKNITNLERNHIVLDFPMTKMYDHDVFVGLNMFGVNKTIDPVTNRSVITHVGTIVLWYFWHTDNPAFKEDLRKTAMELFALSKAKNLSTLVDFDIFSDGIANAEMMRGAYEATKLMCIGFFLLLVFVFTVVWHKVERRALPVIVFTTVLSPFLAAATAFGIVSWLQFPIYSIMCVTPFLILGIGVDDAFIMLQSWAHSTEITNKRERMSKVFVEIGPSVSITSVTNTVAFGIGYFSPAPQMSIFCLCTSLACITDYILTFSLLAPVLVCCTGTSDGFQQPSEISRSPVKKSEKGFIEWYSTVLCGFKCKIFAVVVLILMYSFATYGVLGMKSTFEPDKAFPSDSPLMASLKGIKTIFTEFFPLQVIISKPPNISDAYEYRKFYEMVTELEKVPQSYGRNHTLLFLKSYEAFDRKTFDFYELFGLAGSTEFVPSYKNLAFYLEEVKVKAVVRMGVDEQGKSRPIAFQMTVISYDMAEWSNRAIYVDRCRSVVARYPEFNASVHDSEASILDLILTVKKDLIGSVAVTVLCMAIVCLFFVPNRGGLLIITFTISSICYTLIGGLSWWGADLDPVTMVDVLIATGFSVDYTAHIAYRYYRAKGNAQSKLHESFTHMSAPMLQAGLSTVLCMLPVIYVLTYAILALAKTVFLVVLIGLFHGLFFLPVLLATFTGTPDNPPLPQKVALCEQQKTDERLLL</sequence>
<evidence type="ECO:0000313" key="10">
    <source>
        <dbReference type="Proteomes" id="UP000274131"/>
    </source>
</evidence>
<dbReference type="GO" id="GO:0005886">
    <property type="term" value="C:plasma membrane"/>
    <property type="evidence" value="ECO:0007669"/>
    <property type="project" value="TreeGrafter"/>
</dbReference>
<keyword evidence="6" id="KW-0325">Glycoprotein</keyword>
<feature type="transmembrane region" description="Helical" evidence="7">
    <location>
        <begin position="198"/>
        <end position="220"/>
    </location>
</feature>
<dbReference type="OrthoDB" id="6510177at2759"/>
<dbReference type="GO" id="GO:0030659">
    <property type="term" value="C:cytoplasmic vesicle membrane"/>
    <property type="evidence" value="ECO:0007669"/>
    <property type="project" value="TreeGrafter"/>
</dbReference>
<feature type="transmembrane region" description="Helical" evidence="7">
    <location>
        <begin position="578"/>
        <end position="597"/>
    </location>
</feature>
<dbReference type="Gene3D" id="1.20.1640.10">
    <property type="entry name" value="Multidrug efflux transporter AcrB transmembrane domain"/>
    <property type="match status" value="2"/>
</dbReference>
<comment type="similarity">
    <text evidence="2">Belongs to the patched family.</text>
</comment>
<dbReference type="PANTHER" id="PTHR10796">
    <property type="entry name" value="PATCHED-RELATED"/>
    <property type="match status" value="1"/>
</dbReference>
<dbReference type="PANTHER" id="PTHR10796:SF108">
    <property type="entry name" value="SSD DOMAIN-CONTAINING PROTEIN"/>
    <property type="match status" value="1"/>
</dbReference>
<dbReference type="SUPFAM" id="SSF82866">
    <property type="entry name" value="Multidrug efflux transporter AcrB transmembrane domain"/>
    <property type="match status" value="2"/>
</dbReference>
<reference evidence="9 10" key="2">
    <citation type="submission" date="2018-10" db="EMBL/GenBank/DDBJ databases">
        <authorList>
            <consortium name="Pathogen Informatics"/>
        </authorList>
    </citation>
    <scope>NUCLEOTIDE SEQUENCE [LARGE SCALE GENOMIC DNA]</scope>
</reference>
<dbReference type="Proteomes" id="UP000274131">
    <property type="component" value="Unassembled WGS sequence"/>
</dbReference>
<protein>
    <submittedName>
        <fullName evidence="11">SSD domain-containing protein</fullName>
    </submittedName>
</protein>
<keyword evidence="10" id="KW-1185">Reference proteome</keyword>
<dbReference type="InterPro" id="IPR000731">
    <property type="entry name" value="SSD"/>
</dbReference>
<dbReference type="GO" id="GO:0018996">
    <property type="term" value="P:molting cycle, collagen and cuticulin-based cuticle"/>
    <property type="evidence" value="ECO:0007669"/>
    <property type="project" value="TreeGrafter"/>
</dbReference>
<feature type="transmembrane region" description="Helical" evidence="7">
    <location>
        <begin position="300"/>
        <end position="327"/>
    </location>
</feature>
<dbReference type="EMBL" id="UXUI01007382">
    <property type="protein sequence ID" value="VDD87303.1"/>
    <property type="molecule type" value="Genomic_DNA"/>
</dbReference>
<feature type="transmembrane region" description="Helical" evidence="7">
    <location>
        <begin position="705"/>
        <end position="727"/>
    </location>
</feature>
<evidence type="ECO:0000256" key="3">
    <source>
        <dbReference type="ARBA" id="ARBA00022692"/>
    </source>
</evidence>
<accession>A0A0N4UYS0</accession>
<comment type="subcellular location">
    <subcellularLocation>
        <location evidence="1">Membrane</location>
        <topology evidence="1">Multi-pass membrane protein</topology>
    </subcellularLocation>
</comment>
<dbReference type="WBParaSite" id="EVEC_0000273801-mRNA-1">
    <property type="protein sequence ID" value="EVEC_0000273801-mRNA-1"/>
    <property type="gene ID" value="EVEC_0000273801"/>
</dbReference>
<feature type="transmembrane region" description="Helical" evidence="7">
    <location>
        <begin position="270"/>
        <end position="294"/>
    </location>
</feature>
<dbReference type="PROSITE" id="PS50156">
    <property type="entry name" value="SSD"/>
    <property type="match status" value="1"/>
</dbReference>
<feature type="transmembrane region" description="Helical" evidence="7">
    <location>
        <begin position="369"/>
        <end position="387"/>
    </location>
</feature>
<proteinExistence type="inferred from homology"/>
<evidence type="ECO:0000313" key="9">
    <source>
        <dbReference type="EMBL" id="VDD87303.1"/>
    </source>
</evidence>
<feature type="transmembrane region" description="Helical" evidence="7">
    <location>
        <begin position="171"/>
        <end position="191"/>
    </location>
</feature>
<evidence type="ECO:0000256" key="2">
    <source>
        <dbReference type="ARBA" id="ARBA00005585"/>
    </source>
</evidence>
<organism evidence="11">
    <name type="scientific">Enterobius vermicularis</name>
    <name type="common">Human pinworm</name>
    <dbReference type="NCBI Taxonomy" id="51028"/>
    <lineage>
        <taxon>Eukaryota</taxon>
        <taxon>Metazoa</taxon>
        <taxon>Ecdysozoa</taxon>
        <taxon>Nematoda</taxon>
        <taxon>Chromadorea</taxon>
        <taxon>Rhabditida</taxon>
        <taxon>Spirurina</taxon>
        <taxon>Oxyuridomorpha</taxon>
        <taxon>Oxyuroidea</taxon>
        <taxon>Oxyuridae</taxon>
        <taxon>Enterobius</taxon>
    </lineage>
</organism>
<evidence type="ECO:0000256" key="5">
    <source>
        <dbReference type="ARBA" id="ARBA00023136"/>
    </source>
</evidence>
<evidence type="ECO:0000256" key="1">
    <source>
        <dbReference type="ARBA" id="ARBA00004141"/>
    </source>
</evidence>
<evidence type="ECO:0000313" key="11">
    <source>
        <dbReference type="WBParaSite" id="EVEC_0000273801-mRNA-1"/>
    </source>
</evidence>
<evidence type="ECO:0000256" key="7">
    <source>
        <dbReference type="SAM" id="Phobius"/>
    </source>
</evidence>
<feature type="transmembrane region" description="Helical" evidence="7">
    <location>
        <begin position="604"/>
        <end position="624"/>
    </location>
</feature>
<dbReference type="AlphaFoldDB" id="A0A0N4UYS0"/>
<dbReference type="InterPro" id="IPR051697">
    <property type="entry name" value="Patched_domain-protein"/>
</dbReference>
<name>A0A0N4UYS0_ENTVE</name>
<evidence type="ECO:0000256" key="4">
    <source>
        <dbReference type="ARBA" id="ARBA00022989"/>
    </source>
</evidence>
<reference evidence="11" key="1">
    <citation type="submission" date="2017-02" db="UniProtKB">
        <authorList>
            <consortium name="WormBaseParasite"/>
        </authorList>
    </citation>
    <scope>IDENTIFICATION</scope>
</reference>
<feature type="domain" description="SSD" evidence="8">
    <location>
        <begin position="171"/>
        <end position="328"/>
    </location>
</feature>
<evidence type="ECO:0000256" key="6">
    <source>
        <dbReference type="ARBA" id="ARBA00023180"/>
    </source>
</evidence>
<evidence type="ECO:0000259" key="8">
    <source>
        <dbReference type="PROSITE" id="PS50156"/>
    </source>
</evidence>
<dbReference type="Pfam" id="PF02460">
    <property type="entry name" value="Patched"/>
    <property type="match status" value="1"/>
</dbReference>
<keyword evidence="4 7" id="KW-1133">Transmembrane helix</keyword>
<feature type="transmembrane region" description="Helical" evidence="7">
    <location>
        <begin position="676"/>
        <end position="699"/>
    </location>
</feature>